<keyword evidence="3" id="KW-0456">Lyase</keyword>
<accession>A0A5B8IFM2</accession>
<organism evidence="5">
    <name type="scientific">Mimiviridae sp. ChoanoV1</name>
    <dbReference type="NCBI Taxonomy" id="2596887"/>
    <lineage>
        <taxon>Viruses</taxon>
        <taxon>Varidnaviria</taxon>
        <taxon>Bamfordvirae</taxon>
        <taxon>Nucleocytoviricota</taxon>
        <taxon>Megaviricetes</taxon>
        <taxon>Imitervirales</taxon>
        <taxon>Schizomimiviridae</taxon>
    </lineage>
</organism>
<dbReference type="InterPro" id="IPR001926">
    <property type="entry name" value="TrpB-like_PALP"/>
</dbReference>
<evidence type="ECO:0000259" key="4">
    <source>
        <dbReference type="Pfam" id="PF00291"/>
    </source>
</evidence>
<protein>
    <submittedName>
        <fullName evidence="5">Pyridoxal-phosphate dependent enzyme</fullName>
    </submittedName>
</protein>
<dbReference type="Gene3D" id="3.40.50.1100">
    <property type="match status" value="2"/>
</dbReference>
<comment type="cofactor">
    <cofactor evidence="1">
        <name>pyridoxal 5'-phosphate</name>
        <dbReference type="ChEBI" id="CHEBI:597326"/>
    </cofactor>
</comment>
<dbReference type="InterPro" id="IPR050147">
    <property type="entry name" value="Ser/Thr_Dehydratase"/>
</dbReference>
<dbReference type="GO" id="GO:0004794">
    <property type="term" value="F:threonine deaminase activity"/>
    <property type="evidence" value="ECO:0007669"/>
    <property type="project" value="TreeGrafter"/>
</dbReference>
<proteinExistence type="predicted"/>
<gene>
    <name evidence="5" type="ORF">5_5</name>
</gene>
<dbReference type="GO" id="GO:0009097">
    <property type="term" value="P:isoleucine biosynthetic process"/>
    <property type="evidence" value="ECO:0007669"/>
    <property type="project" value="TreeGrafter"/>
</dbReference>
<dbReference type="GO" id="GO:0003941">
    <property type="term" value="F:L-serine ammonia-lyase activity"/>
    <property type="evidence" value="ECO:0007669"/>
    <property type="project" value="TreeGrafter"/>
</dbReference>
<evidence type="ECO:0000313" key="5">
    <source>
        <dbReference type="EMBL" id="QDY52208.1"/>
    </source>
</evidence>
<dbReference type="PANTHER" id="PTHR48078:SF11">
    <property type="entry name" value="THREONINE DEHYDRATASE, MITOCHONDRIAL"/>
    <property type="match status" value="1"/>
</dbReference>
<evidence type="ECO:0000256" key="1">
    <source>
        <dbReference type="ARBA" id="ARBA00001933"/>
    </source>
</evidence>
<dbReference type="PANTHER" id="PTHR48078">
    <property type="entry name" value="THREONINE DEHYDRATASE, MITOCHONDRIAL-RELATED"/>
    <property type="match status" value="1"/>
</dbReference>
<name>A0A5B8IFM2_9VIRU</name>
<dbReference type="GO" id="GO:0006567">
    <property type="term" value="P:L-threonine catabolic process"/>
    <property type="evidence" value="ECO:0007669"/>
    <property type="project" value="TreeGrafter"/>
</dbReference>
<dbReference type="GO" id="GO:0006565">
    <property type="term" value="P:L-serine catabolic process"/>
    <property type="evidence" value="ECO:0007669"/>
    <property type="project" value="TreeGrafter"/>
</dbReference>
<dbReference type="InterPro" id="IPR036052">
    <property type="entry name" value="TrpB-like_PALP_sf"/>
</dbReference>
<feature type="domain" description="Tryptophan synthase beta chain-like PALP" evidence="4">
    <location>
        <begin position="12"/>
        <end position="80"/>
    </location>
</feature>
<dbReference type="Pfam" id="PF00291">
    <property type="entry name" value="PALP"/>
    <property type="match status" value="1"/>
</dbReference>
<sequence>MYENIIKSYYRIQPFINKTPLEFNERLSTLYNANIFLKREDLQKTRYFKIRGSLNKILKETDSGKDKKHIVCASAGNHAQWGIICM</sequence>
<dbReference type="EMBL" id="MK250089">
    <property type="protein sequence ID" value="QDY52208.1"/>
    <property type="molecule type" value="Genomic_DNA"/>
</dbReference>
<keyword evidence="2" id="KW-0663">Pyridoxal phosphate</keyword>
<reference evidence="5" key="1">
    <citation type="submission" date="2018-11" db="EMBL/GenBank/DDBJ databases">
        <title>A distinct lineage of giant viruses engineers rhodopsin photosystems in predatory marine eukaryotes.</title>
        <authorList>
            <person name="Needham D.M."/>
            <person name="Yoshizawa S."/>
            <person name="Hosaka T."/>
            <person name="Poirier C."/>
            <person name="Choi C.-J."/>
            <person name="Hehenberger E."/>
            <person name="Irwin N.A.T."/>
            <person name="Wilken S."/>
            <person name="Yung C.-M."/>
            <person name="Bachy C."/>
            <person name="Kurihara R."/>
            <person name="Nakajima Y."/>
            <person name="Kojima K."/>
            <person name="Kimura-Someya T."/>
            <person name="Leonard G."/>
            <person name="Malmstrom R.R."/>
            <person name="Mende D."/>
            <person name="Olson D.K."/>
            <person name="Sudo Y."/>
            <person name="Sudek S."/>
            <person name="Richards T.A."/>
            <person name="DeLong E.F."/>
            <person name="Keeling P.J."/>
            <person name="Santoro A.E."/>
            <person name="Shirouzu M."/>
            <person name="Iwasaki W."/>
            <person name="Worden A.Z."/>
        </authorList>
    </citation>
    <scope>NUCLEOTIDE SEQUENCE</scope>
</reference>
<dbReference type="SUPFAM" id="SSF53686">
    <property type="entry name" value="Tryptophan synthase beta subunit-like PLP-dependent enzymes"/>
    <property type="match status" value="1"/>
</dbReference>
<evidence type="ECO:0000256" key="3">
    <source>
        <dbReference type="ARBA" id="ARBA00023239"/>
    </source>
</evidence>
<evidence type="ECO:0000256" key="2">
    <source>
        <dbReference type="ARBA" id="ARBA00022898"/>
    </source>
</evidence>